<protein>
    <submittedName>
        <fullName evidence="2">Uncharacterized protein</fullName>
    </submittedName>
</protein>
<dbReference type="Proteomes" id="UP001642405">
    <property type="component" value="Unassembled WGS sequence"/>
</dbReference>
<name>A0ABP0CD04_9PEZI</name>
<reference evidence="2 3" key="1">
    <citation type="submission" date="2024-01" db="EMBL/GenBank/DDBJ databases">
        <authorList>
            <person name="Allen C."/>
            <person name="Tagirdzhanova G."/>
        </authorList>
    </citation>
    <scope>NUCLEOTIDE SEQUENCE [LARGE SCALE GENOMIC DNA]</scope>
</reference>
<keyword evidence="3" id="KW-1185">Reference proteome</keyword>
<sequence length="328" mass="34733">MALEAPFDHERLLALLAALGAGEEAVQRALREQATNEPASTQDVASARRRLAHDVVFQLFLPFKAISEAAGELPVAGDDGTDSADSDADSFGGHSPAGSPALASSTQNGPAVNCPVQTYIFPPSPLTALGQPASDDNPHVQTAVEAARCLGLLDPQAAALLQRTAHDLAANTVMLHRDWSHAFARFEAAVEPQDPDAPGGDLLIRAVGKQSLLQEEPFPLPSTSSPERRLLALHANIARILHETRAGAVVDGLLSDNVHAEDLAGDGGTRVGLLMQLRLDGWCPASRRRRRRGQRSGAGGGLDDVGKPIFWIEDARLVHEEAREGSPV</sequence>
<proteinExistence type="predicted"/>
<comment type="caution">
    <text evidence="2">The sequence shown here is derived from an EMBL/GenBank/DDBJ whole genome shotgun (WGS) entry which is preliminary data.</text>
</comment>
<evidence type="ECO:0000256" key="1">
    <source>
        <dbReference type="SAM" id="MobiDB-lite"/>
    </source>
</evidence>
<dbReference type="EMBL" id="CAWUHB010000051">
    <property type="protein sequence ID" value="CAK7229932.1"/>
    <property type="molecule type" value="Genomic_DNA"/>
</dbReference>
<evidence type="ECO:0000313" key="2">
    <source>
        <dbReference type="EMBL" id="CAK7229932.1"/>
    </source>
</evidence>
<evidence type="ECO:0000313" key="3">
    <source>
        <dbReference type="Proteomes" id="UP001642405"/>
    </source>
</evidence>
<organism evidence="2 3">
    <name type="scientific">Sporothrix curviconia</name>
    <dbReference type="NCBI Taxonomy" id="1260050"/>
    <lineage>
        <taxon>Eukaryota</taxon>
        <taxon>Fungi</taxon>
        <taxon>Dikarya</taxon>
        <taxon>Ascomycota</taxon>
        <taxon>Pezizomycotina</taxon>
        <taxon>Sordariomycetes</taxon>
        <taxon>Sordariomycetidae</taxon>
        <taxon>Ophiostomatales</taxon>
        <taxon>Ophiostomataceae</taxon>
        <taxon>Sporothrix</taxon>
    </lineage>
</organism>
<feature type="region of interest" description="Disordered" evidence="1">
    <location>
        <begin position="74"/>
        <end position="108"/>
    </location>
</feature>
<accession>A0ABP0CD04</accession>
<feature type="compositionally biased region" description="Acidic residues" evidence="1">
    <location>
        <begin position="79"/>
        <end position="88"/>
    </location>
</feature>
<gene>
    <name evidence="2" type="ORF">SCUCBS95973_007399</name>
</gene>